<name>A0A1R3WFJ9_9BACT</name>
<feature type="chain" id="PRO_5012481253" evidence="10">
    <location>
        <begin position="23"/>
        <end position="1040"/>
    </location>
</feature>
<gene>
    <name evidence="13" type="ORF">SAMN05444128_0191</name>
</gene>
<keyword evidence="6 8" id="KW-0472">Membrane</keyword>
<keyword evidence="7 8" id="KW-0998">Cell outer membrane</keyword>
<dbReference type="OrthoDB" id="9768177at2"/>
<dbReference type="RefSeq" id="WP_076665652.1">
    <property type="nucleotide sequence ID" value="NZ_FTPP01000001.1"/>
</dbReference>
<dbReference type="NCBIfam" id="TIGR04057">
    <property type="entry name" value="SusC_RagA_signa"/>
    <property type="match status" value="1"/>
</dbReference>
<dbReference type="Proteomes" id="UP000187181">
    <property type="component" value="Unassembled WGS sequence"/>
</dbReference>
<keyword evidence="2 8" id="KW-0813">Transport</keyword>
<dbReference type="EMBL" id="FTPP01000001">
    <property type="protein sequence ID" value="SIT75232.1"/>
    <property type="molecule type" value="Genomic_DNA"/>
</dbReference>
<dbReference type="InterPro" id="IPR036942">
    <property type="entry name" value="Beta-barrel_TonB_sf"/>
</dbReference>
<keyword evidence="3 8" id="KW-1134">Transmembrane beta strand</keyword>
<evidence type="ECO:0000256" key="9">
    <source>
        <dbReference type="RuleBase" id="RU003357"/>
    </source>
</evidence>
<dbReference type="InterPro" id="IPR023997">
    <property type="entry name" value="TonB-dep_OMP_SusC/RagA_CS"/>
</dbReference>
<keyword evidence="10" id="KW-0732">Signal</keyword>
<feature type="domain" description="TonB-dependent receptor-like beta-barrel" evidence="11">
    <location>
        <begin position="408"/>
        <end position="763"/>
    </location>
</feature>
<dbReference type="InterPro" id="IPR012910">
    <property type="entry name" value="Plug_dom"/>
</dbReference>
<protein>
    <submittedName>
        <fullName evidence="13">TonB-linked outer membrane protein, SusC/RagA family</fullName>
    </submittedName>
</protein>
<evidence type="ECO:0000256" key="4">
    <source>
        <dbReference type="ARBA" id="ARBA00022692"/>
    </source>
</evidence>
<evidence type="ECO:0000256" key="2">
    <source>
        <dbReference type="ARBA" id="ARBA00022448"/>
    </source>
</evidence>
<dbReference type="InterPro" id="IPR037066">
    <property type="entry name" value="Plug_dom_sf"/>
</dbReference>
<feature type="signal peptide" evidence="10">
    <location>
        <begin position="1"/>
        <end position="22"/>
    </location>
</feature>
<evidence type="ECO:0000259" key="12">
    <source>
        <dbReference type="Pfam" id="PF07715"/>
    </source>
</evidence>
<keyword evidence="5 9" id="KW-0798">TonB box</keyword>
<dbReference type="Pfam" id="PF07715">
    <property type="entry name" value="Plug"/>
    <property type="match status" value="1"/>
</dbReference>
<sequence>MKNTFTLILCMLFVLGATGAWAQQRQVSGRVTASDTGQGLPGVSVTLKGTTTGTPTDAEGRYQIEVPDNNAVLVFRFLGYEVREVPVGSQSTVDVVLNADAQELGEVMVTALGITREKKALGYAAQSVESQELTQHRQPNVLNAMQGKVAGAVISSTGGAPGQGTNIQIRGINSIDPTRPSQPLFVIDGVLMDNSTSTFGEGAELRGMSNRLADINPDDIASINVLKGGAATALYGLRGANGVVVITTKRGEAGALRVSLTSTAGIEEVNKFPKTQDTYTQGYTGVYDPASFWPSWGPTVEEARKLDPTHPEKLYNHFEDAYEKGHQFRNSLSFSGGNETITYLSSLSHLKHEGVLPFTDFESFSARLNTDVKLSDKVRTGANFSFSKSGGMRYNADRFNEMLSYWSPRWDVEDYIKPDGTMQSYGNDNAIYAAATNKMEDDVNRFIGSVHLGYAPLKWLDLSYRIGLDSYTDDRTRTAPGERGFPDERVLEDNGLGFVYEYTTKFRSINSNFIATATTTFGENFNATFRLGHELYDEQVRSFGVEGNELTVFDFFDLRNARALTPRDDQSEYRLMGVFGEASFDYRDFLFLTLTGRNDITSTLSKSNNSFFYPSASLSYVFSEHLGLPSFINQSKLRLSYAQIGKDAPRYSTSSGFSPYTGFPTGFTGYTRSALLGNPELKPEFTNTFEAGLEMAFLNNRLGFDFTYYYSLSKDQILPIDVAASTGFIRAAVNSGKMRNKGVEIVLNATPVRSEDFSWDTKVIFSANRNKILSIREGLEEIPYASQFGYLSSTVTMKLIPGQPYGNIYGSSWQRYYGPGEEEDPLFIDEDRPLLIGPDGFPVRAPLSKQKILGNSQPDWIGGFTNTFTYKGLSLTALLDARVGHEKYNQMGNFFSAFGIAEYTENRNEFKVFEGVLADGTPNTKQVWLGQGIGPDGVNYGDGYYRRFHRGVSEEFVEDASWVRLRSLTLSYSLPGQWFENIFLRNASVSLTGNNLWLSTDYSGFDPENSSNPSGSNVDGFAGFTYPAVRSYLFTLNLGF</sequence>
<dbReference type="STRING" id="1317125.SAMN05444128_0191"/>
<evidence type="ECO:0000259" key="11">
    <source>
        <dbReference type="Pfam" id="PF00593"/>
    </source>
</evidence>
<dbReference type="Gene3D" id="2.170.130.10">
    <property type="entry name" value="TonB-dependent receptor, plug domain"/>
    <property type="match status" value="1"/>
</dbReference>
<dbReference type="Gene3D" id="2.40.170.20">
    <property type="entry name" value="TonB-dependent receptor, beta-barrel domain"/>
    <property type="match status" value="1"/>
</dbReference>
<evidence type="ECO:0000256" key="8">
    <source>
        <dbReference type="PROSITE-ProRule" id="PRU01360"/>
    </source>
</evidence>
<dbReference type="PROSITE" id="PS52016">
    <property type="entry name" value="TONB_DEPENDENT_REC_3"/>
    <property type="match status" value="1"/>
</dbReference>
<dbReference type="AlphaFoldDB" id="A0A1R3WFJ9"/>
<dbReference type="GO" id="GO:0009279">
    <property type="term" value="C:cell outer membrane"/>
    <property type="evidence" value="ECO:0007669"/>
    <property type="project" value="UniProtKB-SubCell"/>
</dbReference>
<reference evidence="14" key="1">
    <citation type="submission" date="2017-01" db="EMBL/GenBank/DDBJ databases">
        <authorList>
            <person name="Varghese N."/>
            <person name="Submissions S."/>
        </authorList>
    </citation>
    <scope>NUCLEOTIDE SEQUENCE [LARGE SCALE GENOMIC DNA]</scope>
    <source>
        <strain evidence="14">LP100</strain>
    </source>
</reference>
<evidence type="ECO:0000256" key="1">
    <source>
        <dbReference type="ARBA" id="ARBA00004571"/>
    </source>
</evidence>
<organism evidence="13 14">
    <name type="scientific">Pontibacter indicus</name>
    <dbReference type="NCBI Taxonomy" id="1317125"/>
    <lineage>
        <taxon>Bacteria</taxon>
        <taxon>Pseudomonadati</taxon>
        <taxon>Bacteroidota</taxon>
        <taxon>Cytophagia</taxon>
        <taxon>Cytophagales</taxon>
        <taxon>Hymenobacteraceae</taxon>
        <taxon>Pontibacter</taxon>
    </lineage>
</organism>
<dbReference type="Pfam" id="PF00593">
    <property type="entry name" value="TonB_dep_Rec_b-barrel"/>
    <property type="match status" value="1"/>
</dbReference>
<dbReference type="SUPFAM" id="SSF56935">
    <property type="entry name" value="Porins"/>
    <property type="match status" value="1"/>
</dbReference>
<evidence type="ECO:0000256" key="5">
    <source>
        <dbReference type="ARBA" id="ARBA00023077"/>
    </source>
</evidence>
<evidence type="ECO:0000313" key="13">
    <source>
        <dbReference type="EMBL" id="SIT75232.1"/>
    </source>
</evidence>
<dbReference type="Gene3D" id="2.60.40.1120">
    <property type="entry name" value="Carboxypeptidase-like, regulatory domain"/>
    <property type="match status" value="1"/>
</dbReference>
<dbReference type="InterPro" id="IPR023996">
    <property type="entry name" value="TonB-dep_OMP_SusC/RagA"/>
</dbReference>
<dbReference type="Pfam" id="PF13715">
    <property type="entry name" value="CarbopepD_reg_2"/>
    <property type="match status" value="1"/>
</dbReference>
<evidence type="ECO:0000313" key="14">
    <source>
        <dbReference type="Proteomes" id="UP000187181"/>
    </source>
</evidence>
<dbReference type="NCBIfam" id="TIGR04056">
    <property type="entry name" value="OMP_RagA_SusC"/>
    <property type="match status" value="1"/>
</dbReference>
<feature type="domain" description="TonB-dependent receptor plug" evidence="12">
    <location>
        <begin position="120"/>
        <end position="243"/>
    </location>
</feature>
<evidence type="ECO:0000256" key="7">
    <source>
        <dbReference type="ARBA" id="ARBA00023237"/>
    </source>
</evidence>
<proteinExistence type="inferred from homology"/>
<keyword evidence="4 8" id="KW-0812">Transmembrane</keyword>
<dbReference type="InterPro" id="IPR000531">
    <property type="entry name" value="Beta-barrel_TonB"/>
</dbReference>
<evidence type="ECO:0000256" key="10">
    <source>
        <dbReference type="SAM" id="SignalP"/>
    </source>
</evidence>
<keyword evidence="14" id="KW-1185">Reference proteome</keyword>
<evidence type="ECO:0000256" key="3">
    <source>
        <dbReference type="ARBA" id="ARBA00022452"/>
    </source>
</evidence>
<comment type="similarity">
    <text evidence="8 9">Belongs to the TonB-dependent receptor family.</text>
</comment>
<evidence type="ECO:0000256" key="6">
    <source>
        <dbReference type="ARBA" id="ARBA00023136"/>
    </source>
</evidence>
<comment type="subcellular location">
    <subcellularLocation>
        <location evidence="1 8">Cell outer membrane</location>
        <topology evidence="1 8">Multi-pass membrane protein</topology>
    </subcellularLocation>
</comment>
<accession>A0A1R3WFJ9</accession>
<dbReference type="InterPro" id="IPR039426">
    <property type="entry name" value="TonB-dep_rcpt-like"/>
</dbReference>
<dbReference type="SUPFAM" id="SSF49464">
    <property type="entry name" value="Carboxypeptidase regulatory domain-like"/>
    <property type="match status" value="1"/>
</dbReference>
<dbReference type="InterPro" id="IPR008969">
    <property type="entry name" value="CarboxyPept-like_regulatory"/>
</dbReference>